<evidence type="ECO:0000256" key="4">
    <source>
        <dbReference type="ARBA" id="ARBA00022759"/>
    </source>
</evidence>
<evidence type="ECO:0000256" key="2">
    <source>
        <dbReference type="ARBA" id="ARBA00022694"/>
    </source>
</evidence>
<keyword evidence="10" id="KW-1185">Reference proteome</keyword>
<evidence type="ECO:0000256" key="7">
    <source>
        <dbReference type="HAMAP-Rule" id="MF_00227"/>
    </source>
</evidence>
<dbReference type="InterPro" id="IPR000100">
    <property type="entry name" value="RNase_P"/>
</dbReference>
<evidence type="ECO:0000256" key="8">
    <source>
        <dbReference type="NCBIfam" id="TIGR00188"/>
    </source>
</evidence>
<dbReference type="Gene3D" id="3.30.230.10">
    <property type="match status" value="1"/>
</dbReference>
<comment type="caution">
    <text evidence="9">The sequence shown here is derived from an EMBL/GenBank/DDBJ whole genome shotgun (WGS) entry which is preliminary data.</text>
</comment>
<sequence length="116" mass="13523">MKKEYRIKKNQEFQAVFKKGKSFANRQFVVYALDKPDQLHFRIGLSVGKKIGNAVTRNRVKRLIRQVIFEFSNDLDQKKDYIVIARMPAADMSYEEVKKSLAHALRKAKVLKKAAH</sequence>
<dbReference type="NCBIfam" id="TIGR00188">
    <property type="entry name" value="rnpA"/>
    <property type="match status" value="1"/>
</dbReference>
<comment type="catalytic activity">
    <reaction evidence="7">
        <text>Endonucleolytic cleavage of RNA, removing 5'-extranucleotides from tRNA precursor.</text>
        <dbReference type="EC" id="3.1.26.5"/>
    </reaction>
</comment>
<dbReference type="SUPFAM" id="SSF54211">
    <property type="entry name" value="Ribosomal protein S5 domain 2-like"/>
    <property type="match status" value="1"/>
</dbReference>
<comment type="subunit">
    <text evidence="7">Consists of a catalytic RNA component (M1 or rnpB) and a protein subunit.</text>
</comment>
<proteinExistence type="inferred from homology"/>
<evidence type="ECO:0000313" key="9">
    <source>
        <dbReference type="EMBL" id="MFC3886298.1"/>
    </source>
</evidence>
<dbReference type="PROSITE" id="PS00648">
    <property type="entry name" value="RIBONUCLEASE_P"/>
    <property type="match status" value="1"/>
</dbReference>
<dbReference type="Pfam" id="PF00825">
    <property type="entry name" value="Ribonuclease_P"/>
    <property type="match status" value="1"/>
</dbReference>
<comment type="similarity">
    <text evidence="7">Belongs to the RnpA family.</text>
</comment>
<name>A0ABV8B817_9BACI</name>
<dbReference type="HAMAP" id="MF_00227">
    <property type="entry name" value="RNase_P"/>
    <property type="match status" value="1"/>
</dbReference>
<dbReference type="EC" id="3.1.26.5" evidence="7 8"/>
<organism evidence="9 10">
    <name type="scientific">Bacillus songklensis</name>
    <dbReference type="NCBI Taxonomy" id="1069116"/>
    <lineage>
        <taxon>Bacteria</taxon>
        <taxon>Bacillati</taxon>
        <taxon>Bacillota</taxon>
        <taxon>Bacilli</taxon>
        <taxon>Bacillales</taxon>
        <taxon>Bacillaceae</taxon>
        <taxon>Bacillus</taxon>
    </lineage>
</organism>
<accession>A0ABV8B817</accession>
<dbReference type="EMBL" id="JBHRZT010000073">
    <property type="protein sequence ID" value="MFC3886298.1"/>
    <property type="molecule type" value="Genomic_DNA"/>
</dbReference>
<keyword evidence="5 7" id="KW-0378">Hydrolase</keyword>
<dbReference type="PANTHER" id="PTHR33992:SF1">
    <property type="entry name" value="RIBONUCLEASE P PROTEIN COMPONENT"/>
    <property type="match status" value="1"/>
</dbReference>
<protein>
    <recommendedName>
        <fullName evidence="7 8">Ribonuclease P protein component</fullName>
        <shortName evidence="7">RNase P protein</shortName>
        <shortName evidence="7">RNaseP protein</shortName>
        <ecNumber evidence="7 8">3.1.26.5</ecNumber>
    </recommendedName>
    <alternativeName>
        <fullName evidence="7">Protein C5</fullName>
    </alternativeName>
</protein>
<evidence type="ECO:0000256" key="1">
    <source>
        <dbReference type="ARBA" id="ARBA00002663"/>
    </source>
</evidence>
<dbReference type="GO" id="GO:0004526">
    <property type="term" value="F:ribonuclease P activity"/>
    <property type="evidence" value="ECO:0007669"/>
    <property type="project" value="UniProtKB-EC"/>
</dbReference>
<gene>
    <name evidence="7 9" type="primary">rnpA</name>
    <name evidence="9" type="ORF">ACFOU2_23535</name>
</gene>
<keyword evidence="2 7" id="KW-0819">tRNA processing</keyword>
<keyword evidence="6 7" id="KW-0694">RNA-binding</keyword>
<evidence type="ECO:0000256" key="3">
    <source>
        <dbReference type="ARBA" id="ARBA00022722"/>
    </source>
</evidence>
<evidence type="ECO:0000256" key="6">
    <source>
        <dbReference type="ARBA" id="ARBA00022884"/>
    </source>
</evidence>
<keyword evidence="4 7" id="KW-0255">Endonuclease</keyword>
<comment type="function">
    <text evidence="1 7">RNaseP catalyzes the removal of the 5'-leader sequence from pre-tRNA to produce the mature 5'-terminus. It can also cleave other RNA substrates such as 4.5S RNA. The protein component plays an auxiliary but essential role in vivo by binding to the 5'-leader sequence and broadening the substrate specificity of the ribozyme.</text>
</comment>
<dbReference type="InterPro" id="IPR020568">
    <property type="entry name" value="Ribosomal_Su5_D2-typ_SF"/>
</dbReference>
<dbReference type="InterPro" id="IPR020539">
    <property type="entry name" value="RNase_P_CS"/>
</dbReference>
<dbReference type="RefSeq" id="WP_377918721.1">
    <property type="nucleotide sequence ID" value="NZ_JBHRZT010000073.1"/>
</dbReference>
<dbReference type="Proteomes" id="UP001595752">
    <property type="component" value="Unassembled WGS sequence"/>
</dbReference>
<evidence type="ECO:0000256" key="5">
    <source>
        <dbReference type="ARBA" id="ARBA00022801"/>
    </source>
</evidence>
<keyword evidence="3 7" id="KW-0540">Nuclease</keyword>
<dbReference type="PANTHER" id="PTHR33992">
    <property type="entry name" value="RIBONUCLEASE P PROTEIN COMPONENT"/>
    <property type="match status" value="1"/>
</dbReference>
<dbReference type="InterPro" id="IPR014721">
    <property type="entry name" value="Ribsml_uS5_D2-typ_fold_subgr"/>
</dbReference>
<evidence type="ECO:0000313" key="10">
    <source>
        <dbReference type="Proteomes" id="UP001595752"/>
    </source>
</evidence>
<reference evidence="10" key="1">
    <citation type="journal article" date="2019" name="Int. J. Syst. Evol. Microbiol.">
        <title>The Global Catalogue of Microorganisms (GCM) 10K type strain sequencing project: providing services to taxonomists for standard genome sequencing and annotation.</title>
        <authorList>
            <consortium name="The Broad Institute Genomics Platform"/>
            <consortium name="The Broad Institute Genome Sequencing Center for Infectious Disease"/>
            <person name="Wu L."/>
            <person name="Ma J."/>
        </authorList>
    </citation>
    <scope>NUCLEOTIDE SEQUENCE [LARGE SCALE GENOMIC DNA]</scope>
    <source>
        <strain evidence="10">CCUG 61889</strain>
    </source>
</reference>